<dbReference type="Gene3D" id="3.40.50.300">
    <property type="entry name" value="P-loop containing nucleotide triphosphate hydrolases"/>
    <property type="match status" value="1"/>
</dbReference>
<gene>
    <name evidence="2" type="ORF">PHACT_14105</name>
</gene>
<feature type="domain" description="AAA+ ATPase" evidence="1">
    <location>
        <begin position="35"/>
        <end position="165"/>
    </location>
</feature>
<evidence type="ECO:0000313" key="2">
    <source>
        <dbReference type="EMBL" id="OFE11649.1"/>
    </source>
</evidence>
<dbReference type="EMBL" id="MASR01000002">
    <property type="protein sequence ID" value="OFE11649.1"/>
    <property type="molecule type" value="Genomic_DNA"/>
</dbReference>
<comment type="caution">
    <text evidence="2">The sequence shown here is derived from an EMBL/GenBank/DDBJ whole genome shotgun (WGS) entry which is preliminary data.</text>
</comment>
<dbReference type="GO" id="GO:0016887">
    <property type="term" value="F:ATP hydrolysis activity"/>
    <property type="evidence" value="ECO:0007669"/>
    <property type="project" value="InterPro"/>
</dbReference>
<proteinExistence type="predicted"/>
<dbReference type="SUPFAM" id="SSF52540">
    <property type="entry name" value="P-loop containing nucleoside triphosphate hydrolases"/>
    <property type="match status" value="1"/>
</dbReference>
<dbReference type="PANTHER" id="PTHR35894">
    <property type="entry name" value="GENERAL SECRETION PATHWAY PROTEIN A-RELATED"/>
    <property type="match status" value="1"/>
</dbReference>
<evidence type="ECO:0000313" key="3">
    <source>
        <dbReference type="Proteomes" id="UP000175669"/>
    </source>
</evidence>
<dbReference type="CDD" id="cd00009">
    <property type="entry name" value="AAA"/>
    <property type="match status" value="1"/>
</dbReference>
<dbReference type="InterPro" id="IPR049945">
    <property type="entry name" value="AAA_22"/>
</dbReference>
<name>A0A1E8CGY6_9GAMM</name>
<keyword evidence="3" id="KW-1185">Reference proteome</keyword>
<dbReference type="InterPro" id="IPR003593">
    <property type="entry name" value="AAA+_ATPase"/>
</dbReference>
<dbReference type="Pfam" id="PF13401">
    <property type="entry name" value="AAA_22"/>
    <property type="match status" value="1"/>
</dbReference>
<reference evidence="3" key="1">
    <citation type="submission" date="2016-07" db="EMBL/GenBank/DDBJ databases">
        <authorList>
            <person name="Florea S."/>
            <person name="Webb J.S."/>
            <person name="Jaromczyk J."/>
            <person name="Schardl C.L."/>
        </authorList>
    </citation>
    <scope>NUCLEOTIDE SEQUENCE [LARGE SCALE GENOMIC DNA]</scope>
    <source>
        <strain evidence="3">KCTC 42131</strain>
    </source>
</reference>
<dbReference type="RefSeq" id="WP_070118899.1">
    <property type="nucleotide sequence ID" value="NZ_MASR01000002.1"/>
</dbReference>
<sequence>MAPFSDTPDQRMFWGGHGCQQIFNSLLQSIIDGAPLQTVIAEPGLGKTMLCRKLLNSLKSHKSRFRALYLPCPEQDFDDALIKDLLRTPSRQRRTVLLLDEAQALPEEFLRQLLRWLTTSEPDSGTTQAVLFGQPELEQLLDATALKPLADLRTANHEIQPFNRSQILAYLNDRLDRAGEDPTTLLDPKIVETVWHASGGVPRIANTIMRKALLAARNDDSSALEHHHILSATSTTDAAVS</sequence>
<evidence type="ECO:0000259" key="1">
    <source>
        <dbReference type="SMART" id="SM00382"/>
    </source>
</evidence>
<dbReference type="STRING" id="1524254.PHACT_14105"/>
<dbReference type="InterPro" id="IPR052026">
    <property type="entry name" value="ExeA_AAA_ATPase_DNA-bind"/>
</dbReference>
<dbReference type="Proteomes" id="UP000175669">
    <property type="component" value="Unassembled WGS sequence"/>
</dbReference>
<protein>
    <recommendedName>
        <fullName evidence="1">AAA+ ATPase domain-containing protein</fullName>
    </recommendedName>
</protein>
<organism evidence="2 3">
    <name type="scientific">Pseudohongiella acticola</name>
    <dbReference type="NCBI Taxonomy" id="1524254"/>
    <lineage>
        <taxon>Bacteria</taxon>
        <taxon>Pseudomonadati</taxon>
        <taxon>Pseudomonadota</taxon>
        <taxon>Gammaproteobacteria</taxon>
        <taxon>Pseudomonadales</taxon>
        <taxon>Pseudohongiellaceae</taxon>
        <taxon>Pseudohongiella</taxon>
    </lineage>
</organism>
<dbReference type="PANTHER" id="PTHR35894:SF1">
    <property type="entry name" value="PHOSPHORIBULOKINASE _ URIDINE KINASE FAMILY"/>
    <property type="match status" value="1"/>
</dbReference>
<dbReference type="SMART" id="SM00382">
    <property type="entry name" value="AAA"/>
    <property type="match status" value="1"/>
</dbReference>
<dbReference type="AlphaFoldDB" id="A0A1E8CGY6"/>
<accession>A0A1E8CGY6</accession>
<dbReference type="InterPro" id="IPR027417">
    <property type="entry name" value="P-loop_NTPase"/>
</dbReference>